<dbReference type="Proteomes" id="UP000037460">
    <property type="component" value="Unassembled WGS sequence"/>
</dbReference>
<organism evidence="2 3">
    <name type="scientific">Chrysochromulina tobinii</name>
    <dbReference type="NCBI Taxonomy" id="1460289"/>
    <lineage>
        <taxon>Eukaryota</taxon>
        <taxon>Haptista</taxon>
        <taxon>Haptophyta</taxon>
        <taxon>Prymnesiophyceae</taxon>
        <taxon>Prymnesiales</taxon>
        <taxon>Chrysochromulinaceae</taxon>
        <taxon>Chrysochromulina</taxon>
    </lineage>
</organism>
<dbReference type="SMART" id="SM00855">
    <property type="entry name" value="PGAM"/>
    <property type="match status" value="1"/>
</dbReference>
<sequence length="355" mass="39140">MKRLVVKGDSEVIIKQMTGQYQCLSERLVPLNEYAKEFEGAFMSVRYEHIPRTQNTVADSLASLGKTNDADYEVTLDVDVYPPIRRVTQLLRVPLRLFARAFSIAQSLVRLVFDRLPLLSVGGSPPPPPPLPTGPQTLLLVRHGQSMHNIASVAKYGDTGADASLFDAPLSPLGETQVAALAGHELLAKAELIISSPLTRAVQTLFGAFPPLSGAPPAPVELWPLVSEHLTDSCDIGTGAAELAKRFPTLHASTLPEVWWYTGGVQETAAGSRERYRECGFMEPELMFIGRVDAFVEKLRQRPESVIAIFGHSDFFNYLMERHCGVFDYWLENAELYSMELPRKPPAAPPPPESS</sequence>
<dbReference type="SUPFAM" id="SSF53098">
    <property type="entry name" value="Ribonuclease H-like"/>
    <property type="match status" value="1"/>
</dbReference>
<dbReference type="Gene3D" id="3.40.50.1240">
    <property type="entry name" value="Phosphoglycerate mutase-like"/>
    <property type="match status" value="1"/>
</dbReference>
<dbReference type="EMBL" id="JWZX01002979">
    <property type="protein sequence ID" value="KOO25398.1"/>
    <property type="molecule type" value="Genomic_DNA"/>
</dbReference>
<dbReference type="SUPFAM" id="SSF53254">
    <property type="entry name" value="Phosphoglycerate mutase-like"/>
    <property type="match status" value="1"/>
</dbReference>
<dbReference type="GO" id="GO:0003676">
    <property type="term" value="F:nucleic acid binding"/>
    <property type="evidence" value="ECO:0007669"/>
    <property type="project" value="InterPro"/>
</dbReference>
<comment type="caution">
    <text evidence="2">The sequence shown here is derived from an EMBL/GenBank/DDBJ whole genome shotgun (WGS) entry which is preliminary data.</text>
</comment>
<gene>
    <name evidence="2" type="ORF">Ctob_009696</name>
</gene>
<dbReference type="AlphaFoldDB" id="A0A0M0JGN3"/>
<dbReference type="CDD" id="cd07067">
    <property type="entry name" value="HP_PGM_like"/>
    <property type="match status" value="1"/>
</dbReference>
<keyword evidence="3" id="KW-1185">Reference proteome</keyword>
<dbReference type="GO" id="GO:0005737">
    <property type="term" value="C:cytoplasm"/>
    <property type="evidence" value="ECO:0007669"/>
    <property type="project" value="TreeGrafter"/>
</dbReference>
<dbReference type="Gene3D" id="3.30.420.10">
    <property type="entry name" value="Ribonuclease H-like superfamily/Ribonuclease H"/>
    <property type="match status" value="1"/>
</dbReference>
<dbReference type="InterPro" id="IPR050275">
    <property type="entry name" value="PGM_Phosphatase"/>
</dbReference>
<evidence type="ECO:0000313" key="2">
    <source>
        <dbReference type="EMBL" id="KOO25398.1"/>
    </source>
</evidence>
<dbReference type="OrthoDB" id="410439at2759"/>
<dbReference type="InterPro" id="IPR036397">
    <property type="entry name" value="RNaseH_sf"/>
</dbReference>
<dbReference type="InterPro" id="IPR002156">
    <property type="entry name" value="RNaseH_domain"/>
</dbReference>
<dbReference type="PANTHER" id="PTHR48100:SF1">
    <property type="entry name" value="HISTIDINE PHOSPHATASE FAMILY PROTEIN-RELATED"/>
    <property type="match status" value="1"/>
</dbReference>
<protein>
    <submittedName>
        <fullName evidence="2">Phosphoglycerate mutase</fullName>
    </submittedName>
</protein>
<dbReference type="InterPro" id="IPR029033">
    <property type="entry name" value="His_PPase_superfam"/>
</dbReference>
<evidence type="ECO:0000313" key="3">
    <source>
        <dbReference type="Proteomes" id="UP000037460"/>
    </source>
</evidence>
<evidence type="ECO:0000259" key="1">
    <source>
        <dbReference type="Pfam" id="PF13456"/>
    </source>
</evidence>
<dbReference type="PANTHER" id="PTHR48100">
    <property type="entry name" value="BROAD-SPECIFICITY PHOSPHATASE YOR283W-RELATED"/>
    <property type="match status" value="1"/>
</dbReference>
<dbReference type="Pfam" id="PF00300">
    <property type="entry name" value="His_Phos_1"/>
    <property type="match status" value="1"/>
</dbReference>
<dbReference type="Pfam" id="PF13456">
    <property type="entry name" value="RVT_3"/>
    <property type="match status" value="1"/>
</dbReference>
<reference evidence="3" key="1">
    <citation type="journal article" date="2015" name="PLoS Genet.">
        <title>Genome Sequence and Transcriptome Analyses of Chrysochromulina tobin: Metabolic Tools for Enhanced Algal Fitness in the Prominent Order Prymnesiales (Haptophyceae).</title>
        <authorList>
            <person name="Hovde B.T."/>
            <person name="Deodato C.R."/>
            <person name="Hunsperger H.M."/>
            <person name="Ryken S.A."/>
            <person name="Yost W."/>
            <person name="Jha R.K."/>
            <person name="Patterson J."/>
            <person name="Monnat R.J. Jr."/>
            <person name="Barlow S.B."/>
            <person name="Starkenburg S.R."/>
            <person name="Cattolico R.A."/>
        </authorList>
    </citation>
    <scope>NUCLEOTIDE SEQUENCE</scope>
    <source>
        <strain evidence="3">CCMP291</strain>
    </source>
</reference>
<dbReference type="InterPro" id="IPR012337">
    <property type="entry name" value="RNaseH-like_sf"/>
</dbReference>
<dbReference type="InterPro" id="IPR013078">
    <property type="entry name" value="His_Pase_superF_clade-1"/>
</dbReference>
<name>A0A0M0JGN3_9EUKA</name>
<proteinExistence type="predicted"/>
<accession>A0A0M0JGN3</accession>
<dbReference type="GO" id="GO:0016791">
    <property type="term" value="F:phosphatase activity"/>
    <property type="evidence" value="ECO:0007669"/>
    <property type="project" value="TreeGrafter"/>
</dbReference>
<feature type="domain" description="RNase H type-1" evidence="1">
    <location>
        <begin position="1"/>
        <end position="63"/>
    </location>
</feature>
<dbReference type="GO" id="GO:0004523">
    <property type="term" value="F:RNA-DNA hybrid ribonuclease activity"/>
    <property type="evidence" value="ECO:0007669"/>
    <property type="project" value="InterPro"/>
</dbReference>